<organism evidence="2">
    <name type="scientific">Cyprideis torosa</name>
    <dbReference type="NCBI Taxonomy" id="163714"/>
    <lineage>
        <taxon>Eukaryota</taxon>
        <taxon>Metazoa</taxon>
        <taxon>Ecdysozoa</taxon>
        <taxon>Arthropoda</taxon>
        <taxon>Crustacea</taxon>
        <taxon>Oligostraca</taxon>
        <taxon>Ostracoda</taxon>
        <taxon>Podocopa</taxon>
        <taxon>Podocopida</taxon>
        <taxon>Cytherocopina</taxon>
        <taxon>Cytheroidea</taxon>
        <taxon>Cytherideidae</taxon>
        <taxon>Cyprideis</taxon>
    </lineage>
</organism>
<feature type="compositionally biased region" description="Low complexity" evidence="1">
    <location>
        <begin position="443"/>
        <end position="453"/>
    </location>
</feature>
<feature type="region of interest" description="Disordered" evidence="1">
    <location>
        <begin position="329"/>
        <end position="453"/>
    </location>
</feature>
<dbReference type="Gene3D" id="1.10.238.10">
    <property type="entry name" value="EF-hand"/>
    <property type="match status" value="1"/>
</dbReference>
<feature type="region of interest" description="Disordered" evidence="1">
    <location>
        <begin position="498"/>
        <end position="526"/>
    </location>
</feature>
<feature type="region of interest" description="Disordered" evidence="1">
    <location>
        <begin position="31"/>
        <end position="125"/>
    </location>
</feature>
<evidence type="ECO:0000313" key="2">
    <source>
        <dbReference type="EMBL" id="CAD7230698.1"/>
    </source>
</evidence>
<dbReference type="InterPro" id="IPR011992">
    <property type="entry name" value="EF-hand-dom_pair"/>
</dbReference>
<feature type="compositionally biased region" description="Basic and acidic residues" evidence="1">
    <location>
        <begin position="87"/>
        <end position="108"/>
    </location>
</feature>
<evidence type="ECO:0000256" key="1">
    <source>
        <dbReference type="SAM" id="MobiDB-lite"/>
    </source>
</evidence>
<sequence length="668" mass="74309">MFKEVQPKPKVRQPIPTFDVKIVAGRRVVIYPDGSIRGDTKTGLPPPNVRKTPPPELLTSPAIQEEPVAVQDKGGGYPVLPPIGSADSKKSRQGSAEEAKSEDNKSEKTAPAPAPAPTAPKITGPVGTLKEVQDFFQKVSVKQLHGLLQQFRIKDIERDGALTTEDTSKIIQQKMNVPMPESVRNALPNYFKAGKSSEMVNYNKMVQFLVTDRVKSQAPTTEKRYVAAKLPSTLNPKEENALVRDLSQVLPPAKNFDLSKVSQGVYEFDRDRNDHLSKQQAEYALEKQNLNIPGELMDRLLRGAQKNPYLVDIPKLLDFFERARPGAAAGTSIFGGRSTNGIPEKYQQKHQRTLEKLRNQDNASSGDPPASNPLDPAGEGGVNASFFANGSDKKFRKPKEIRMPGASEGEAKEDKSSADSGFRDGGINASFFERGAERKVRPTKQPKQYQDPKQQQIEAYENMGFDSAKYRTGKAPTQARAQREYQDPKQQQIEAYENMGFDSAKYRTGKVPTQARAQREYQDPKQQQIEAYENAATLAPPAAAPAEQPTNVPTDYNEYAYADNVAYDEYAYQDEDYGVAGYQPNPEDWTQDFSIMTQALYRASEDEIPGYLSPEELVHVIGNYNLVYGLNIPQEYVAQAANDNYEPNSQMIYIENFAQQLQSMCLGG</sequence>
<dbReference type="PANTHER" id="PTHR34830:SF1">
    <property type="entry name" value="GENE 12695-RELATED"/>
    <property type="match status" value="1"/>
</dbReference>
<dbReference type="AlphaFoldDB" id="A0A7R8WFG1"/>
<dbReference type="PANTHER" id="PTHR34830">
    <property type="entry name" value="SIMILAR TO HYPOTHETICAL PROTEIN MGC34837"/>
    <property type="match status" value="1"/>
</dbReference>
<name>A0A7R8WFG1_9CRUS</name>
<dbReference type="InterPro" id="IPR040774">
    <property type="entry name" value="DUF5580"/>
</dbReference>
<protein>
    <submittedName>
        <fullName evidence="2">Uncharacterized protein</fullName>
    </submittedName>
</protein>
<proteinExistence type="predicted"/>
<dbReference type="SUPFAM" id="SSF47473">
    <property type="entry name" value="EF-hand"/>
    <property type="match status" value="1"/>
</dbReference>
<reference evidence="2" key="1">
    <citation type="submission" date="2020-11" db="EMBL/GenBank/DDBJ databases">
        <authorList>
            <person name="Tran Van P."/>
        </authorList>
    </citation>
    <scope>NUCLEOTIDE SEQUENCE</scope>
</reference>
<dbReference type="EMBL" id="OB662885">
    <property type="protein sequence ID" value="CAD7230698.1"/>
    <property type="molecule type" value="Genomic_DNA"/>
</dbReference>
<feature type="compositionally biased region" description="Pro residues" evidence="1">
    <location>
        <begin position="44"/>
        <end position="56"/>
    </location>
</feature>
<gene>
    <name evidence="2" type="ORF">CTOB1V02_LOCUS8554</name>
</gene>
<accession>A0A7R8WFG1</accession>